<dbReference type="InterPro" id="IPR018490">
    <property type="entry name" value="cNMP-bd_dom_sf"/>
</dbReference>
<keyword evidence="1" id="KW-0805">Transcription regulation</keyword>
<dbReference type="SUPFAM" id="SSF51206">
    <property type="entry name" value="cAMP-binding domain-like"/>
    <property type="match status" value="1"/>
</dbReference>
<dbReference type="SUPFAM" id="SSF46785">
    <property type="entry name" value="Winged helix' DNA-binding domain"/>
    <property type="match status" value="1"/>
</dbReference>
<evidence type="ECO:0000256" key="3">
    <source>
        <dbReference type="ARBA" id="ARBA00023163"/>
    </source>
</evidence>
<comment type="caution">
    <text evidence="5">The sequence shown here is derived from an EMBL/GenBank/DDBJ whole genome shotgun (WGS) entry which is preliminary data.</text>
</comment>
<reference evidence="5" key="1">
    <citation type="journal article" date="2014" name="Int. J. Syst. Evol. Microbiol.">
        <title>Complete genome sequence of Corynebacterium casei LMG S-19264T (=DSM 44701T), isolated from a smear-ripened cheese.</title>
        <authorList>
            <consortium name="US DOE Joint Genome Institute (JGI-PGF)"/>
            <person name="Walter F."/>
            <person name="Albersmeier A."/>
            <person name="Kalinowski J."/>
            <person name="Ruckert C."/>
        </authorList>
    </citation>
    <scope>NUCLEOTIDE SEQUENCE</scope>
    <source>
        <strain evidence="5">CGMCC 1.15493</strain>
    </source>
</reference>
<keyword evidence="6" id="KW-1185">Reference proteome</keyword>
<gene>
    <name evidence="5" type="ORF">GCM10011335_27010</name>
</gene>
<dbReference type="GO" id="GO:0006355">
    <property type="term" value="P:regulation of DNA-templated transcription"/>
    <property type="evidence" value="ECO:0007669"/>
    <property type="project" value="InterPro"/>
</dbReference>
<proteinExistence type="predicted"/>
<accession>A0A917DBD2</accession>
<evidence type="ECO:0000259" key="4">
    <source>
        <dbReference type="Pfam" id="PF13545"/>
    </source>
</evidence>
<protein>
    <submittedName>
        <fullName evidence="5">Cyclic nucleotide-binding protein</fullName>
    </submittedName>
</protein>
<dbReference type="InterPro" id="IPR036390">
    <property type="entry name" value="WH_DNA-bd_sf"/>
</dbReference>
<evidence type="ECO:0000256" key="2">
    <source>
        <dbReference type="ARBA" id="ARBA00023125"/>
    </source>
</evidence>
<keyword evidence="2" id="KW-0238">DNA-binding</keyword>
<dbReference type="Proteomes" id="UP000613160">
    <property type="component" value="Unassembled WGS sequence"/>
</dbReference>
<dbReference type="Gene3D" id="1.10.10.10">
    <property type="entry name" value="Winged helix-like DNA-binding domain superfamily/Winged helix DNA-binding domain"/>
    <property type="match status" value="1"/>
</dbReference>
<keyword evidence="3" id="KW-0804">Transcription</keyword>
<reference evidence="5" key="2">
    <citation type="submission" date="2020-09" db="EMBL/GenBank/DDBJ databases">
        <authorList>
            <person name="Sun Q."/>
            <person name="Zhou Y."/>
        </authorList>
    </citation>
    <scope>NUCLEOTIDE SEQUENCE</scope>
    <source>
        <strain evidence="5">CGMCC 1.15493</strain>
    </source>
</reference>
<name>A0A917DBD2_9HYPH</name>
<evidence type="ECO:0000313" key="5">
    <source>
        <dbReference type="EMBL" id="GGD22681.1"/>
    </source>
</evidence>
<dbReference type="Pfam" id="PF13545">
    <property type="entry name" value="HTH_Crp_2"/>
    <property type="match status" value="1"/>
</dbReference>
<dbReference type="GO" id="GO:0003677">
    <property type="term" value="F:DNA binding"/>
    <property type="evidence" value="ECO:0007669"/>
    <property type="project" value="UniProtKB-KW"/>
</dbReference>
<evidence type="ECO:0000313" key="6">
    <source>
        <dbReference type="Proteomes" id="UP000613160"/>
    </source>
</evidence>
<organism evidence="5 6">
    <name type="scientific">Aureimonas glaciei</name>
    <dbReference type="NCBI Taxonomy" id="1776957"/>
    <lineage>
        <taxon>Bacteria</taxon>
        <taxon>Pseudomonadati</taxon>
        <taxon>Pseudomonadota</taxon>
        <taxon>Alphaproteobacteria</taxon>
        <taxon>Hyphomicrobiales</taxon>
        <taxon>Aurantimonadaceae</taxon>
        <taxon>Aureimonas</taxon>
    </lineage>
</organism>
<dbReference type="InterPro" id="IPR012318">
    <property type="entry name" value="HTH_CRP"/>
</dbReference>
<dbReference type="EMBL" id="BMJJ01000006">
    <property type="protein sequence ID" value="GGD22681.1"/>
    <property type="molecule type" value="Genomic_DNA"/>
</dbReference>
<dbReference type="AlphaFoldDB" id="A0A917DBD2"/>
<dbReference type="RefSeq" id="WP_188851469.1">
    <property type="nucleotide sequence ID" value="NZ_BMJJ01000006.1"/>
</dbReference>
<sequence length="259" mass="28451">MTPLISQQSVRNRLLRSLSPGDFALLAPNLVSVELPLRWMVEEQGETIQFVNFFESGIGSSIVSGSNEERAEAGHIGWEGMSGRAVVLGSTNSIGSVIMQVAGSSLQITAARLTDVMRESITVRELLNLFVLANEVQVAHTLLAATRFSVGQRLARWLLMYHDRIDGEDLPVTHELLSLMLGVRRPGVTDAIHVMEGDHAIRTHRGMVQILDRPLLVVMAGGCYGIPEREYERLIPLALSRSCSPDPVEPGKKRSLHVV</sequence>
<dbReference type="InterPro" id="IPR036388">
    <property type="entry name" value="WH-like_DNA-bd_sf"/>
</dbReference>
<evidence type="ECO:0000256" key="1">
    <source>
        <dbReference type="ARBA" id="ARBA00023015"/>
    </source>
</evidence>
<feature type="domain" description="HTH crp-type" evidence="4">
    <location>
        <begin position="152"/>
        <end position="216"/>
    </location>
</feature>